<evidence type="ECO:0000256" key="2">
    <source>
        <dbReference type="ARBA" id="ARBA00023242"/>
    </source>
</evidence>
<dbReference type="GO" id="GO:0008270">
    <property type="term" value="F:zinc ion binding"/>
    <property type="evidence" value="ECO:0007669"/>
    <property type="project" value="InterPro"/>
</dbReference>
<dbReference type="Proteomes" id="UP000266272">
    <property type="component" value="Unassembled WGS sequence"/>
</dbReference>
<dbReference type="GO" id="GO:0003677">
    <property type="term" value="F:DNA binding"/>
    <property type="evidence" value="ECO:0007669"/>
    <property type="project" value="InterPro"/>
</dbReference>
<dbReference type="Pfam" id="PF04082">
    <property type="entry name" value="Fungal_trans"/>
    <property type="match status" value="1"/>
</dbReference>
<dbReference type="OrthoDB" id="435881at2759"/>
<dbReference type="InterPro" id="IPR050613">
    <property type="entry name" value="Sec_Metabolite_Reg"/>
</dbReference>
<dbReference type="SMART" id="SM00906">
    <property type="entry name" value="Fungal_trans"/>
    <property type="match status" value="1"/>
</dbReference>
<gene>
    <name evidence="4" type="ORF">TARUN_1703</name>
</gene>
<keyword evidence="5" id="KW-1185">Reference proteome</keyword>
<dbReference type="InterPro" id="IPR007219">
    <property type="entry name" value="XnlR_reg_dom"/>
</dbReference>
<protein>
    <submittedName>
        <fullName evidence="4">Fungal specific transcription factor domain-containing</fullName>
    </submittedName>
</protein>
<evidence type="ECO:0000313" key="5">
    <source>
        <dbReference type="Proteomes" id="UP000266272"/>
    </source>
</evidence>
<organism evidence="4 5">
    <name type="scientific">Trichoderma arundinaceum</name>
    <dbReference type="NCBI Taxonomy" id="490622"/>
    <lineage>
        <taxon>Eukaryota</taxon>
        <taxon>Fungi</taxon>
        <taxon>Dikarya</taxon>
        <taxon>Ascomycota</taxon>
        <taxon>Pezizomycotina</taxon>
        <taxon>Sordariomycetes</taxon>
        <taxon>Hypocreomycetidae</taxon>
        <taxon>Hypocreales</taxon>
        <taxon>Hypocreaceae</taxon>
        <taxon>Trichoderma</taxon>
    </lineage>
</organism>
<sequence>MIQDSGRSKFVNNVLWIRMVEELQDPQDALGGSSDESSDTEASGDYCVLSTDCEQKLCEPRKDLLSRYIHATKAALSRARFMKTTSLAVLQALVIYLIAVRDIDEPRAIWSLTGVAVRIAQGMGLERDGEYLGLPPFETEMRRVWWQLKIHDFRTAELCGIGKFQGLHTGGECTKWPTNINDDQLYPGMTSLAAEPHNLTDNVFISLKYELLNYAAGQVAVLNQKGNTPVPYTFIRQEATLPTWMNPL</sequence>
<accession>A0A395NWG6</accession>
<feature type="domain" description="Xylanolytic transcriptional activator regulatory" evidence="3">
    <location>
        <begin position="109"/>
        <end position="183"/>
    </location>
</feature>
<proteinExistence type="predicted"/>
<dbReference type="GO" id="GO:0005634">
    <property type="term" value="C:nucleus"/>
    <property type="evidence" value="ECO:0007669"/>
    <property type="project" value="UniProtKB-SubCell"/>
</dbReference>
<keyword evidence="2" id="KW-0539">Nucleus</keyword>
<evidence type="ECO:0000259" key="3">
    <source>
        <dbReference type="SMART" id="SM00906"/>
    </source>
</evidence>
<reference evidence="4 5" key="1">
    <citation type="journal article" date="2018" name="PLoS Pathog.">
        <title>Evolution of structural diversity of trichothecenes, a family of toxins produced by plant pathogenic and entomopathogenic fungi.</title>
        <authorList>
            <person name="Proctor R.H."/>
            <person name="McCormick S.P."/>
            <person name="Kim H.S."/>
            <person name="Cardoza R.E."/>
            <person name="Stanley A.M."/>
            <person name="Lindo L."/>
            <person name="Kelly A."/>
            <person name="Brown D.W."/>
            <person name="Lee T."/>
            <person name="Vaughan M.M."/>
            <person name="Alexander N.J."/>
            <person name="Busman M."/>
            <person name="Gutierrez S."/>
        </authorList>
    </citation>
    <scope>NUCLEOTIDE SEQUENCE [LARGE SCALE GENOMIC DNA]</scope>
    <source>
        <strain evidence="4 5">IBT 40837</strain>
    </source>
</reference>
<dbReference type="STRING" id="490622.A0A395NWG6"/>
<dbReference type="CDD" id="cd12148">
    <property type="entry name" value="fungal_TF_MHR"/>
    <property type="match status" value="1"/>
</dbReference>
<comment type="subcellular location">
    <subcellularLocation>
        <location evidence="1">Nucleus</location>
    </subcellularLocation>
</comment>
<dbReference type="GO" id="GO:0006351">
    <property type="term" value="P:DNA-templated transcription"/>
    <property type="evidence" value="ECO:0007669"/>
    <property type="project" value="InterPro"/>
</dbReference>
<evidence type="ECO:0000313" key="4">
    <source>
        <dbReference type="EMBL" id="RFU80492.1"/>
    </source>
</evidence>
<comment type="caution">
    <text evidence="4">The sequence shown here is derived from an EMBL/GenBank/DDBJ whole genome shotgun (WGS) entry which is preliminary data.</text>
</comment>
<evidence type="ECO:0000256" key="1">
    <source>
        <dbReference type="ARBA" id="ARBA00004123"/>
    </source>
</evidence>
<name>A0A395NWG6_TRIAR</name>
<dbReference type="AlphaFoldDB" id="A0A395NWG6"/>
<dbReference type="PANTHER" id="PTHR31001">
    <property type="entry name" value="UNCHARACTERIZED TRANSCRIPTIONAL REGULATORY PROTEIN"/>
    <property type="match status" value="1"/>
</dbReference>
<dbReference type="EMBL" id="PXOA01000106">
    <property type="protein sequence ID" value="RFU80492.1"/>
    <property type="molecule type" value="Genomic_DNA"/>
</dbReference>
<dbReference type="PANTHER" id="PTHR31001:SF85">
    <property type="entry name" value="ZN(II)2CYS6 TRANSCRIPTION FACTOR (EUROFUNG)"/>
    <property type="match status" value="1"/>
</dbReference>